<comment type="similarity">
    <text evidence="10">Belongs to the adenylate cyclase family. DacA/CdaA subfamily.</text>
</comment>
<comment type="caution">
    <text evidence="10">Lacks conserved residue(s) required for the propagation of feature annotation.</text>
</comment>
<keyword evidence="4 10" id="KW-0812">Transmembrane</keyword>
<comment type="function">
    <text evidence="10">Catalyzes the condensation of 2 ATP molecules into cyclic di-AMP (c-di-AMP), a second messenger used to regulate differing processes in different bacteria.</text>
</comment>
<keyword evidence="6 10" id="KW-0547">Nucleotide-binding</keyword>
<dbReference type="Proteomes" id="UP000662873">
    <property type="component" value="Chromosome"/>
</dbReference>
<dbReference type="GO" id="GO:0004016">
    <property type="term" value="F:adenylate cyclase activity"/>
    <property type="evidence" value="ECO:0007669"/>
    <property type="project" value="UniProtKB-UniRule"/>
</dbReference>
<dbReference type="InterPro" id="IPR050338">
    <property type="entry name" value="DisA"/>
</dbReference>
<dbReference type="AlphaFoldDB" id="A0A809SD45"/>
<feature type="compositionally biased region" description="Basic residues" evidence="11">
    <location>
        <begin position="269"/>
        <end position="281"/>
    </location>
</feature>
<dbReference type="GO" id="GO:0005524">
    <property type="term" value="F:ATP binding"/>
    <property type="evidence" value="ECO:0007669"/>
    <property type="project" value="UniProtKB-UniRule"/>
</dbReference>
<dbReference type="Pfam" id="PF19293">
    <property type="entry name" value="CdaA_N"/>
    <property type="match status" value="1"/>
</dbReference>
<evidence type="ECO:0000256" key="7">
    <source>
        <dbReference type="ARBA" id="ARBA00022840"/>
    </source>
</evidence>
<keyword evidence="8 10" id="KW-1133">Transmembrane helix</keyword>
<feature type="domain" description="DAC" evidence="12">
    <location>
        <begin position="89"/>
        <end position="251"/>
    </location>
</feature>
<dbReference type="InterPro" id="IPR036888">
    <property type="entry name" value="DNA_integrity_DisA_N_sf"/>
</dbReference>
<dbReference type="InterPro" id="IPR034701">
    <property type="entry name" value="CdaA"/>
</dbReference>
<dbReference type="SUPFAM" id="SSF143597">
    <property type="entry name" value="YojJ-like"/>
    <property type="match status" value="1"/>
</dbReference>
<evidence type="ECO:0000256" key="6">
    <source>
        <dbReference type="ARBA" id="ARBA00022741"/>
    </source>
</evidence>
<dbReference type="InterPro" id="IPR014046">
    <property type="entry name" value="C-di-AMP_synthase"/>
</dbReference>
<comment type="catalytic activity">
    <reaction evidence="1 10">
        <text>2 ATP = 3',3'-c-di-AMP + 2 diphosphate</text>
        <dbReference type="Rhea" id="RHEA:35655"/>
        <dbReference type="ChEBI" id="CHEBI:30616"/>
        <dbReference type="ChEBI" id="CHEBI:33019"/>
        <dbReference type="ChEBI" id="CHEBI:71500"/>
        <dbReference type="EC" id="2.7.7.85"/>
    </reaction>
</comment>
<sequence length="289" mass="31634">MGEFLKPLFELRGLTLETLVQVLDILLVSYLIYRILGLIRGTRAWRIVSGVVFFVILLVASKQLGLYSLNWILEKATLLGPVALVILLLPELRHALEGFGKLGFWPSRITGFETRASQGVIDELIAAASRMAADKIGALIVVETGPELQDIVETGIAIDSKLSSALLESMFYPGNPLHDGAVIVRDDRIVAAACHLPMSQSLHLDPTVHMRHRAAVGVTEERSCVAIAVSEERGAISYASDGELIRVSASELHELLQRDLRGEGQAHKPANRVRILRRNSKKGAEDPNP</sequence>
<dbReference type="EMBL" id="AP021858">
    <property type="protein sequence ID" value="BBO22744.1"/>
    <property type="molecule type" value="Genomic_DNA"/>
</dbReference>
<evidence type="ECO:0000256" key="3">
    <source>
        <dbReference type="ARBA" id="ARBA00022679"/>
    </source>
</evidence>
<evidence type="ECO:0000256" key="5">
    <source>
        <dbReference type="ARBA" id="ARBA00022695"/>
    </source>
</evidence>
<dbReference type="InterPro" id="IPR003390">
    <property type="entry name" value="DNA_integrity_scan_DisA_N"/>
</dbReference>
<gene>
    <name evidence="10" type="primary">dacA</name>
    <name evidence="13" type="ORF">NPRO_03390</name>
</gene>
<feature type="transmembrane region" description="Helical" evidence="10">
    <location>
        <begin position="14"/>
        <end position="33"/>
    </location>
</feature>
<dbReference type="KEGG" id="npy:NPRO_03390"/>
<evidence type="ECO:0000256" key="2">
    <source>
        <dbReference type="ARBA" id="ARBA00022475"/>
    </source>
</evidence>
<evidence type="ECO:0000313" key="14">
    <source>
        <dbReference type="Proteomes" id="UP000662873"/>
    </source>
</evidence>
<evidence type="ECO:0000256" key="4">
    <source>
        <dbReference type="ARBA" id="ARBA00022692"/>
    </source>
</evidence>
<evidence type="ECO:0000256" key="8">
    <source>
        <dbReference type="ARBA" id="ARBA00022989"/>
    </source>
</evidence>
<keyword evidence="9 10" id="KW-0472">Membrane</keyword>
<keyword evidence="3 10" id="KW-0808">Transferase</keyword>
<name>A0A809SD45_9BACT</name>
<dbReference type="Pfam" id="PF02457">
    <property type="entry name" value="DAC"/>
    <property type="match status" value="1"/>
</dbReference>
<dbReference type="PIRSF" id="PIRSF004793">
    <property type="entry name" value="UCP004793"/>
    <property type="match status" value="1"/>
</dbReference>
<organism evidence="13 14">
    <name type="scientific">Candidatus Nitrosymbiomonas proteolyticus</name>
    <dbReference type="NCBI Taxonomy" id="2608984"/>
    <lineage>
        <taxon>Bacteria</taxon>
        <taxon>Bacillati</taxon>
        <taxon>Armatimonadota</taxon>
        <taxon>Armatimonadota incertae sedis</taxon>
        <taxon>Candidatus Nitrosymbiomonas</taxon>
    </lineage>
</organism>
<keyword evidence="7 10" id="KW-0067">ATP-binding</keyword>
<evidence type="ECO:0000256" key="11">
    <source>
        <dbReference type="SAM" id="MobiDB-lite"/>
    </source>
</evidence>
<proteinExistence type="inferred from homology"/>
<feature type="region of interest" description="Disordered" evidence="11">
    <location>
        <begin position="260"/>
        <end position="289"/>
    </location>
</feature>
<dbReference type="HAMAP" id="MF_01499">
    <property type="entry name" value="DacA"/>
    <property type="match status" value="1"/>
</dbReference>
<dbReference type="EC" id="2.7.7.85" evidence="10"/>
<evidence type="ECO:0000313" key="13">
    <source>
        <dbReference type="EMBL" id="BBO22744.1"/>
    </source>
</evidence>
<evidence type="ECO:0000256" key="9">
    <source>
        <dbReference type="ARBA" id="ARBA00023136"/>
    </source>
</evidence>
<dbReference type="PANTHER" id="PTHR34185">
    <property type="entry name" value="DIADENYLATE CYCLASE"/>
    <property type="match status" value="1"/>
</dbReference>
<dbReference type="PROSITE" id="PS51794">
    <property type="entry name" value="DAC"/>
    <property type="match status" value="1"/>
</dbReference>
<keyword evidence="5 10" id="KW-0548">Nucleotidyltransferase</keyword>
<dbReference type="GO" id="GO:0106408">
    <property type="term" value="F:diadenylate cyclase activity"/>
    <property type="evidence" value="ECO:0007669"/>
    <property type="project" value="UniProtKB-EC"/>
</dbReference>
<reference evidence="13" key="1">
    <citation type="journal article" name="DNA Res.">
        <title>The physiological potential of anammox bacteria as revealed by their core genome structure.</title>
        <authorList>
            <person name="Okubo T."/>
            <person name="Toyoda A."/>
            <person name="Fukuhara K."/>
            <person name="Uchiyama I."/>
            <person name="Harigaya Y."/>
            <person name="Kuroiwa M."/>
            <person name="Suzuki T."/>
            <person name="Murakami Y."/>
            <person name="Suwa Y."/>
            <person name="Takami H."/>
        </authorList>
    </citation>
    <scope>NUCLEOTIDE SEQUENCE</scope>
    <source>
        <strain evidence="13">317325-2</strain>
    </source>
</reference>
<feature type="transmembrane region" description="Helical" evidence="10">
    <location>
        <begin position="45"/>
        <end position="65"/>
    </location>
</feature>
<dbReference type="NCBIfam" id="TIGR00159">
    <property type="entry name" value="diadenylate cyclase CdaA"/>
    <property type="match status" value="1"/>
</dbReference>
<evidence type="ECO:0000256" key="1">
    <source>
        <dbReference type="ARBA" id="ARBA00000877"/>
    </source>
</evidence>
<dbReference type="PANTHER" id="PTHR34185:SF1">
    <property type="entry name" value="DIADENYLATE CYCLASE"/>
    <property type="match status" value="1"/>
</dbReference>
<comment type="subunit">
    <text evidence="10">Probably a homodimer.</text>
</comment>
<dbReference type="Gene3D" id="3.40.1700.10">
    <property type="entry name" value="DNA integrity scanning protein, DisA, N-terminal domain"/>
    <property type="match status" value="1"/>
</dbReference>
<evidence type="ECO:0000259" key="12">
    <source>
        <dbReference type="PROSITE" id="PS51794"/>
    </source>
</evidence>
<keyword evidence="2 10" id="KW-1003">Cell membrane</keyword>
<evidence type="ECO:0000256" key="10">
    <source>
        <dbReference type="HAMAP-Rule" id="MF_01499"/>
    </source>
</evidence>
<accession>A0A809SD45</accession>
<protein>
    <recommendedName>
        <fullName evidence="10">Diadenylate cyclase</fullName>
        <shortName evidence="10">DAC</shortName>
        <ecNumber evidence="10">2.7.7.85</ecNumber>
    </recommendedName>
    <alternativeName>
        <fullName evidence="10">Cyclic-di-AMP synthase</fullName>
        <shortName evidence="10">c-di-AMP synthase</shortName>
    </alternativeName>
</protein>
<dbReference type="GO" id="GO:0006171">
    <property type="term" value="P:cAMP biosynthetic process"/>
    <property type="evidence" value="ECO:0007669"/>
    <property type="project" value="InterPro"/>
</dbReference>
<dbReference type="InterPro" id="IPR045585">
    <property type="entry name" value="CdaA_N"/>
</dbReference>